<sequence length="1043" mass="117019">MTAPNPHQALLQRQLPAWAREADAEHWQRLSGAILPAQGRPGAEAAWFANAAPHLREAVEASQARLMHTQRALARHLRGLKNINEFAEPLLAERLRTQHAFNAPLRSTSLVWVKHLYSFQVYLTHHEQRSLLEAALHNFSDTVTFSRDSALALDGDWQVSQTVVTGKTTLGDSETEVDIDLPSEQIRVKALALTPEAFARTCRELDLGQAYQDHLDTAFAASGVHPAALRVHQDNLRLAADLARMRHQLSGAGWDALQALLDDGKALPCSQLSLFGITLHEAMLIDTGTSGIVLYLPGQTYSLRALDNLETLHRQLRSDLQQALFRQAFMAYVPSEQQGQFASRLRQNAGGDLRLRTLPIAADLYDFLHDDHVARLKHEARQLAVPTAQADEQALKARKALWDSAGLDMLMIAGMFVPALGTLMTAVIAYQLLDEAYEGYESWQVGDRVQAMAHLQSVGLNLALIGGLHLAGKAASHLASSPLMESLEPVTLKDGSQRLRRVDQAVQRDESVLKHALKGLYLPDQASLLSERLIINVMPRLRGWPEHLRLELRAASPQGPLLLAAGTSDASRVCTVLKSAEGYEAYLGDRPVPLQQDHDLCRALMQALSSDDRAALGMTATNVDELRRKIHTLALSDRAMAGSLLNDSTPGWGNHGQLRGGMDEPAPPAQRIDVGAFFRRYRALYPETADFQVNEQLTQWFEAGLDPAQQLAELERQLLAFRDQMRAWAGNNPLRQAAARRLVSNWQRISEYSEEEGRVIHLISLTDLNLTNQDLASLALPNRFTHIQRIDLTANPALSELPAEFLERFPHLQRLHLMNCDFEQIPAVAVPHSLEWLDMQGNSILWNDANQVALDRLDHLRLLDLSHNPLARSPDLSRLAVLDMLNLNTCELADWPAGIRNDDDWRPIIFDLRDNHFTHLPDDLRLSRVAGQALWLESAELSERVSQQIQAYYERNGVDLLVADAEYEEMLEDTDVDDWNIWNALPLQYRRDLRGLQDLPDYTQPQLWQRLRTFADPRAMDYGLSIGAMRLMDDEVFPPPFEE</sequence>
<proteinExistence type="predicted"/>
<feature type="domain" description="Dermonecrotic toxin N-terminal" evidence="3">
    <location>
        <begin position="78"/>
        <end position="334"/>
    </location>
</feature>
<dbReference type="InterPro" id="IPR050216">
    <property type="entry name" value="LRR_domain-containing"/>
</dbReference>
<keyword evidence="2" id="KW-0677">Repeat</keyword>
<dbReference type="InterPro" id="IPR001611">
    <property type="entry name" value="Leu-rich_rpt"/>
</dbReference>
<dbReference type="RefSeq" id="WP_330105358.1">
    <property type="nucleotide sequence ID" value="NZ_JAZDCT010000040.1"/>
</dbReference>
<comment type="caution">
    <text evidence="4">The sequence shown here is derived from an EMBL/GenBank/DDBJ whole genome shotgun (WGS) entry which is preliminary data.</text>
</comment>
<dbReference type="SUPFAM" id="SSF52058">
    <property type="entry name" value="L domain-like"/>
    <property type="match status" value="1"/>
</dbReference>
<reference evidence="4" key="1">
    <citation type="submission" date="2024-01" db="EMBL/GenBank/DDBJ databases">
        <title>Unpublished Manusciprt.</title>
        <authorList>
            <person name="Duman M."/>
            <person name="Valdes E.G."/>
            <person name="Ajmi N."/>
            <person name="Altun S."/>
            <person name="Saticioglu I.B."/>
        </authorList>
    </citation>
    <scope>NUCLEOTIDE SEQUENCE</scope>
    <source>
        <strain evidence="4">137P</strain>
    </source>
</reference>
<dbReference type="PANTHER" id="PTHR48051">
    <property type="match status" value="1"/>
</dbReference>
<dbReference type="PANTHER" id="PTHR48051:SF46">
    <property type="entry name" value="LEUCINE RICH REPEAT-CONTAINING DOMAIN PROTEIN"/>
    <property type="match status" value="1"/>
</dbReference>
<dbReference type="EMBL" id="JAZDCT010000040">
    <property type="protein sequence ID" value="MEE1890551.1"/>
    <property type="molecule type" value="Genomic_DNA"/>
</dbReference>
<keyword evidence="1" id="KW-0433">Leucine-rich repeat</keyword>
<evidence type="ECO:0000313" key="4">
    <source>
        <dbReference type="EMBL" id="MEE1890551.1"/>
    </source>
</evidence>
<dbReference type="InterPro" id="IPR046673">
    <property type="entry name" value="ToxA_N"/>
</dbReference>
<organism evidence="4 5">
    <name type="scientific">Pseudomonas carassii</name>
    <dbReference type="NCBI Taxonomy" id="3115855"/>
    <lineage>
        <taxon>Bacteria</taxon>
        <taxon>Pseudomonadati</taxon>
        <taxon>Pseudomonadota</taxon>
        <taxon>Gammaproteobacteria</taxon>
        <taxon>Pseudomonadales</taxon>
        <taxon>Pseudomonadaceae</taxon>
        <taxon>Pseudomonas</taxon>
    </lineage>
</organism>
<dbReference type="Gene3D" id="3.80.10.10">
    <property type="entry name" value="Ribonuclease Inhibitor"/>
    <property type="match status" value="1"/>
</dbReference>
<keyword evidence="5" id="KW-1185">Reference proteome</keyword>
<evidence type="ECO:0000259" key="3">
    <source>
        <dbReference type="Pfam" id="PF20178"/>
    </source>
</evidence>
<dbReference type="Pfam" id="PF20178">
    <property type="entry name" value="ToxA_N"/>
    <property type="match status" value="1"/>
</dbReference>
<evidence type="ECO:0000256" key="1">
    <source>
        <dbReference type="ARBA" id="ARBA00022614"/>
    </source>
</evidence>
<dbReference type="PROSITE" id="PS51450">
    <property type="entry name" value="LRR"/>
    <property type="match status" value="1"/>
</dbReference>
<gene>
    <name evidence="4" type="ORF">V0R62_23045</name>
</gene>
<name>A0ABU7HIC1_9PSED</name>
<accession>A0ABU7HIC1</accession>
<evidence type="ECO:0000256" key="2">
    <source>
        <dbReference type="ARBA" id="ARBA00022737"/>
    </source>
</evidence>
<protein>
    <submittedName>
        <fullName evidence="4">DUF6543 domain-containing protein</fullName>
    </submittedName>
</protein>
<dbReference type="InterPro" id="IPR032675">
    <property type="entry name" value="LRR_dom_sf"/>
</dbReference>
<dbReference type="Proteomes" id="UP001354227">
    <property type="component" value="Unassembled WGS sequence"/>
</dbReference>
<evidence type="ECO:0000313" key="5">
    <source>
        <dbReference type="Proteomes" id="UP001354227"/>
    </source>
</evidence>